<proteinExistence type="predicted"/>
<reference evidence="1 2" key="1">
    <citation type="submission" date="2014-04" db="EMBL/GenBank/DDBJ databases">
        <authorList>
            <consortium name="DOE Joint Genome Institute"/>
            <person name="Kuo A."/>
            <person name="Kohler A."/>
            <person name="Costa M.D."/>
            <person name="Nagy L.G."/>
            <person name="Floudas D."/>
            <person name="Copeland A."/>
            <person name="Barry K.W."/>
            <person name="Cichocki N."/>
            <person name="Veneault-Fourrey C."/>
            <person name="LaButti K."/>
            <person name="Lindquist E.A."/>
            <person name="Lipzen A."/>
            <person name="Lundell T."/>
            <person name="Morin E."/>
            <person name="Murat C."/>
            <person name="Sun H."/>
            <person name="Tunlid A."/>
            <person name="Henrissat B."/>
            <person name="Grigoriev I.V."/>
            <person name="Hibbett D.S."/>
            <person name="Martin F."/>
            <person name="Nordberg H.P."/>
            <person name="Cantor M.N."/>
            <person name="Hua S.X."/>
        </authorList>
    </citation>
    <scope>NUCLEOTIDE SEQUENCE [LARGE SCALE GENOMIC DNA]</scope>
    <source>
        <strain evidence="1 2">441</strain>
    </source>
</reference>
<dbReference type="HOGENOM" id="CLU_2671987_0_0_1"/>
<dbReference type="AlphaFoldDB" id="A0A0C9Z241"/>
<evidence type="ECO:0000313" key="2">
    <source>
        <dbReference type="Proteomes" id="UP000054018"/>
    </source>
</evidence>
<gene>
    <name evidence="1" type="ORF">PISMIDRAFT_686220</name>
</gene>
<keyword evidence="2" id="KW-1185">Reference proteome</keyword>
<accession>A0A0C9Z241</accession>
<dbReference type="Proteomes" id="UP000054018">
    <property type="component" value="Unassembled WGS sequence"/>
</dbReference>
<reference evidence="2" key="2">
    <citation type="submission" date="2015-01" db="EMBL/GenBank/DDBJ databases">
        <title>Evolutionary Origins and Diversification of the Mycorrhizal Mutualists.</title>
        <authorList>
            <consortium name="DOE Joint Genome Institute"/>
            <consortium name="Mycorrhizal Genomics Consortium"/>
            <person name="Kohler A."/>
            <person name="Kuo A."/>
            <person name="Nagy L.G."/>
            <person name="Floudas D."/>
            <person name="Copeland A."/>
            <person name="Barry K.W."/>
            <person name="Cichocki N."/>
            <person name="Veneault-Fourrey C."/>
            <person name="LaButti K."/>
            <person name="Lindquist E.A."/>
            <person name="Lipzen A."/>
            <person name="Lundell T."/>
            <person name="Morin E."/>
            <person name="Murat C."/>
            <person name="Riley R."/>
            <person name="Ohm R."/>
            <person name="Sun H."/>
            <person name="Tunlid A."/>
            <person name="Henrissat B."/>
            <person name="Grigoriev I.V."/>
            <person name="Hibbett D.S."/>
            <person name="Martin F."/>
        </authorList>
    </citation>
    <scope>NUCLEOTIDE SEQUENCE [LARGE SCALE GENOMIC DNA]</scope>
    <source>
        <strain evidence="2">441</strain>
    </source>
</reference>
<evidence type="ECO:0000313" key="1">
    <source>
        <dbReference type="EMBL" id="KIK16447.1"/>
    </source>
</evidence>
<protein>
    <submittedName>
        <fullName evidence="1">Uncharacterized protein</fullName>
    </submittedName>
</protein>
<organism evidence="1 2">
    <name type="scientific">Pisolithus microcarpus 441</name>
    <dbReference type="NCBI Taxonomy" id="765257"/>
    <lineage>
        <taxon>Eukaryota</taxon>
        <taxon>Fungi</taxon>
        <taxon>Dikarya</taxon>
        <taxon>Basidiomycota</taxon>
        <taxon>Agaricomycotina</taxon>
        <taxon>Agaricomycetes</taxon>
        <taxon>Agaricomycetidae</taxon>
        <taxon>Boletales</taxon>
        <taxon>Sclerodermatineae</taxon>
        <taxon>Pisolithaceae</taxon>
        <taxon>Pisolithus</taxon>
    </lineage>
</organism>
<sequence>MFEIYVNMLGEVDRSDCDRGMVRSSDGPTHKTLQLSITTMNTSKWKQTGKERTCLEKLVRTLFLTGLAASVDQDT</sequence>
<name>A0A0C9Z241_9AGAM</name>
<dbReference type="EMBL" id="KN833856">
    <property type="protein sequence ID" value="KIK16447.1"/>
    <property type="molecule type" value="Genomic_DNA"/>
</dbReference>